<dbReference type="PROSITE" id="PS00107">
    <property type="entry name" value="PROTEIN_KINASE_ATP"/>
    <property type="match status" value="1"/>
</dbReference>
<evidence type="ECO:0000256" key="2">
    <source>
        <dbReference type="ARBA" id="ARBA00022741"/>
    </source>
</evidence>
<dbReference type="GO" id="GO:0005524">
    <property type="term" value="F:ATP binding"/>
    <property type="evidence" value="ECO:0007669"/>
    <property type="project" value="UniProtKB-UniRule"/>
</dbReference>
<dbReference type="CDD" id="cd14014">
    <property type="entry name" value="STKc_PknB_like"/>
    <property type="match status" value="1"/>
</dbReference>
<evidence type="ECO:0000259" key="7">
    <source>
        <dbReference type="PROSITE" id="PS50011"/>
    </source>
</evidence>
<gene>
    <name evidence="8" type="ORF">FOKN1_0053</name>
</gene>
<keyword evidence="1" id="KW-0808">Transferase</keyword>
<dbReference type="Gene3D" id="1.10.510.10">
    <property type="entry name" value="Transferase(Phosphotransferase) domain 1"/>
    <property type="match status" value="1"/>
</dbReference>
<dbReference type="InterPro" id="IPR017441">
    <property type="entry name" value="Protein_kinase_ATP_BS"/>
</dbReference>
<reference evidence="8 9" key="1">
    <citation type="submission" date="2017-05" db="EMBL/GenBank/DDBJ databases">
        <title>Thiocyanate degradation by Thiohalobacter thiocyanaticus FOKN1.</title>
        <authorList>
            <person name="Oshiki M."/>
            <person name="Fukushima T."/>
            <person name="Kawano S."/>
            <person name="Nakagawa J."/>
        </authorList>
    </citation>
    <scope>NUCLEOTIDE SEQUENCE [LARGE SCALE GENOMIC DNA]</scope>
    <source>
        <strain evidence="8 9">FOKN1</strain>
    </source>
</reference>
<keyword evidence="3 8" id="KW-0418">Kinase</keyword>
<feature type="domain" description="Protein kinase" evidence="7">
    <location>
        <begin position="18"/>
        <end position="289"/>
    </location>
</feature>
<dbReference type="AlphaFoldDB" id="A0A1Z4VM63"/>
<evidence type="ECO:0000256" key="4">
    <source>
        <dbReference type="ARBA" id="ARBA00022840"/>
    </source>
</evidence>
<dbReference type="KEGG" id="ttc:FOKN1_0053"/>
<evidence type="ECO:0000313" key="9">
    <source>
        <dbReference type="Proteomes" id="UP000218765"/>
    </source>
</evidence>
<evidence type="ECO:0000256" key="1">
    <source>
        <dbReference type="ARBA" id="ARBA00022679"/>
    </source>
</evidence>
<dbReference type="Proteomes" id="UP000218765">
    <property type="component" value="Chromosome"/>
</dbReference>
<sequence>MLKKSPQALAAGTRLDRYHIVKTLGGGGFSLVYLARDADSGTQVIIKEYIPSKLARRARDGQVAPRSQAEADRFNRGRMLFLQEAGALARLKHPNIVNVFTFFNANGTVYMVMDYHDGRNLQTYLTRRRGRLSERFLRTVFPPLLDGLEVIHHQDLLHLDIKPGNIHIRPGGHPLLLDFGAVHGFPQSRQTQPGQVISPGFSPIEQYESNGYVGPWTDIYSFGATMRACIEGKPPPSARERHERDTLKSAASSFRRDYSVPLLELIDWCMEVDPELRPQSVAQLRPAFYAESEAPATGGEPESTFDRLVGSLPWAKG</sequence>
<evidence type="ECO:0000313" key="8">
    <source>
        <dbReference type="EMBL" id="BAZ92458.1"/>
    </source>
</evidence>
<evidence type="ECO:0000256" key="6">
    <source>
        <dbReference type="SAM" id="MobiDB-lite"/>
    </source>
</evidence>
<dbReference type="RefSeq" id="WP_231971534.1">
    <property type="nucleotide sequence ID" value="NZ_AP018052.1"/>
</dbReference>
<keyword evidence="4 5" id="KW-0067">ATP-binding</keyword>
<dbReference type="InterPro" id="IPR011009">
    <property type="entry name" value="Kinase-like_dom_sf"/>
</dbReference>
<dbReference type="PROSITE" id="PS50011">
    <property type="entry name" value="PROTEIN_KINASE_DOM"/>
    <property type="match status" value="1"/>
</dbReference>
<dbReference type="InterPro" id="IPR000719">
    <property type="entry name" value="Prot_kinase_dom"/>
</dbReference>
<dbReference type="Pfam" id="PF00069">
    <property type="entry name" value="Pkinase"/>
    <property type="match status" value="1"/>
</dbReference>
<keyword evidence="8" id="KW-0723">Serine/threonine-protein kinase</keyword>
<dbReference type="PANTHER" id="PTHR43289">
    <property type="entry name" value="MITOGEN-ACTIVATED PROTEIN KINASE KINASE KINASE 20-RELATED"/>
    <property type="match status" value="1"/>
</dbReference>
<organism evidence="8 9">
    <name type="scientific">Thiohalobacter thiocyanaticus</name>
    <dbReference type="NCBI Taxonomy" id="585455"/>
    <lineage>
        <taxon>Bacteria</taxon>
        <taxon>Pseudomonadati</taxon>
        <taxon>Pseudomonadota</taxon>
        <taxon>Gammaproteobacteria</taxon>
        <taxon>Thiohalobacterales</taxon>
        <taxon>Thiohalobacteraceae</taxon>
        <taxon>Thiohalobacter</taxon>
    </lineage>
</organism>
<dbReference type="EMBL" id="AP018052">
    <property type="protein sequence ID" value="BAZ92458.1"/>
    <property type="molecule type" value="Genomic_DNA"/>
</dbReference>
<dbReference type="SUPFAM" id="SSF56112">
    <property type="entry name" value="Protein kinase-like (PK-like)"/>
    <property type="match status" value="1"/>
</dbReference>
<feature type="region of interest" description="Disordered" evidence="6">
    <location>
        <begin position="293"/>
        <end position="317"/>
    </location>
</feature>
<feature type="binding site" evidence="5">
    <location>
        <position position="47"/>
    </location>
    <ligand>
        <name>ATP</name>
        <dbReference type="ChEBI" id="CHEBI:30616"/>
    </ligand>
</feature>
<dbReference type="SMART" id="SM00220">
    <property type="entry name" value="S_TKc"/>
    <property type="match status" value="1"/>
</dbReference>
<proteinExistence type="predicted"/>
<dbReference type="GO" id="GO:0004674">
    <property type="term" value="F:protein serine/threonine kinase activity"/>
    <property type="evidence" value="ECO:0007669"/>
    <property type="project" value="UniProtKB-KW"/>
</dbReference>
<name>A0A1Z4VM63_9GAMM</name>
<dbReference type="PANTHER" id="PTHR43289:SF34">
    <property type="entry name" value="SERINE_THREONINE-PROTEIN KINASE YBDM-RELATED"/>
    <property type="match status" value="1"/>
</dbReference>
<evidence type="ECO:0000256" key="3">
    <source>
        <dbReference type="ARBA" id="ARBA00022777"/>
    </source>
</evidence>
<accession>A0A1Z4VM63</accession>
<keyword evidence="9" id="KW-1185">Reference proteome</keyword>
<evidence type="ECO:0000256" key="5">
    <source>
        <dbReference type="PROSITE-ProRule" id="PRU10141"/>
    </source>
</evidence>
<keyword evidence="2 5" id="KW-0547">Nucleotide-binding</keyword>
<protein>
    <submittedName>
        <fullName evidence="8">Serine/threonine protein kinase</fullName>
    </submittedName>
</protein>